<comment type="caution">
    <text evidence="1">The sequence shown here is derived from an EMBL/GenBank/DDBJ whole genome shotgun (WGS) entry which is preliminary data.</text>
</comment>
<accession>A0A314Z8B6</accession>
<gene>
    <name evidence="1" type="ORF">Pyn_28982</name>
</gene>
<reference evidence="1 2" key="1">
    <citation type="submission" date="2018-02" db="EMBL/GenBank/DDBJ databases">
        <title>Draft genome of wild Prunus yedoensis var. nudiflora.</title>
        <authorList>
            <person name="Baek S."/>
            <person name="Kim J.-H."/>
            <person name="Choi K."/>
            <person name="Kim G.-B."/>
            <person name="Cho A."/>
            <person name="Jang H."/>
            <person name="Shin C.-H."/>
            <person name="Yu H.-J."/>
            <person name="Mun J.-H."/>
        </authorList>
    </citation>
    <scope>NUCLEOTIDE SEQUENCE [LARGE SCALE GENOMIC DNA]</scope>
    <source>
        <strain evidence="2">cv. Jeju island</strain>
        <tissue evidence="1">Leaf</tissue>
    </source>
</reference>
<evidence type="ECO:0000313" key="2">
    <source>
        <dbReference type="Proteomes" id="UP000250321"/>
    </source>
</evidence>
<sequence length="102" mass="11288">MVGIETKGNEGFGGGDGTKERYSCHAFYTCHGAMALPRHSQVLMGAVAMPRYLLEPPKYLLSFAIGLGYVAPPFNCHLLRSARSFHFRVGLLARPLSCRFRL</sequence>
<organism evidence="1 2">
    <name type="scientific">Prunus yedoensis var. nudiflora</name>
    <dbReference type="NCBI Taxonomy" id="2094558"/>
    <lineage>
        <taxon>Eukaryota</taxon>
        <taxon>Viridiplantae</taxon>
        <taxon>Streptophyta</taxon>
        <taxon>Embryophyta</taxon>
        <taxon>Tracheophyta</taxon>
        <taxon>Spermatophyta</taxon>
        <taxon>Magnoliopsida</taxon>
        <taxon>eudicotyledons</taxon>
        <taxon>Gunneridae</taxon>
        <taxon>Pentapetalae</taxon>
        <taxon>rosids</taxon>
        <taxon>fabids</taxon>
        <taxon>Rosales</taxon>
        <taxon>Rosaceae</taxon>
        <taxon>Amygdaloideae</taxon>
        <taxon>Amygdaleae</taxon>
        <taxon>Prunus</taxon>
    </lineage>
</organism>
<dbReference type="AlphaFoldDB" id="A0A314Z8B6"/>
<evidence type="ECO:0000313" key="1">
    <source>
        <dbReference type="EMBL" id="PQQ15589.1"/>
    </source>
</evidence>
<proteinExistence type="predicted"/>
<name>A0A314Z8B6_PRUYE</name>
<keyword evidence="2" id="KW-1185">Reference proteome</keyword>
<dbReference type="Proteomes" id="UP000250321">
    <property type="component" value="Unassembled WGS sequence"/>
</dbReference>
<dbReference type="EMBL" id="PJQY01000227">
    <property type="protein sequence ID" value="PQQ15589.1"/>
    <property type="molecule type" value="Genomic_DNA"/>
</dbReference>
<protein>
    <submittedName>
        <fullName evidence="1">Uncharacterized protein</fullName>
    </submittedName>
</protein>